<reference evidence="9 10" key="1">
    <citation type="submission" date="2015-01" db="EMBL/GenBank/DDBJ databases">
        <title>Genome sequencing of Jeotgalibacillus soli.</title>
        <authorList>
            <person name="Goh K.M."/>
            <person name="Chan K.-G."/>
            <person name="Yaakop A.S."/>
            <person name="Ee R."/>
            <person name="Gan H.M."/>
            <person name="Chan C.S."/>
        </authorList>
    </citation>
    <scope>NUCLEOTIDE SEQUENCE [LARGE SCALE GENOMIC DNA]</scope>
    <source>
        <strain evidence="9 10">P9</strain>
    </source>
</reference>
<dbReference type="PROSITE" id="PS00675">
    <property type="entry name" value="SIGMA54_INTERACT_1"/>
    <property type="match status" value="1"/>
</dbReference>
<dbReference type="Pfam" id="PF25601">
    <property type="entry name" value="AAA_lid_14"/>
    <property type="match status" value="1"/>
</dbReference>
<dbReference type="InterPro" id="IPR025943">
    <property type="entry name" value="Sigma_54_int_dom_ATP-bd_2"/>
</dbReference>
<dbReference type="PATRIC" id="fig|889306.3.peg.3588"/>
<dbReference type="STRING" id="889306.KP78_35720"/>
<dbReference type="InterPro" id="IPR000014">
    <property type="entry name" value="PAS"/>
</dbReference>
<dbReference type="Gene3D" id="3.40.50.300">
    <property type="entry name" value="P-loop containing nucleotide triphosphate hydrolases"/>
    <property type="match status" value="1"/>
</dbReference>
<dbReference type="NCBIfam" id="TIGR00229">
    <property type="entry name" value="sensory_box"/>
    <property type="match status" value="1"/>
</dbReference>
<dbReference type="PANTHER" id="PTHR32071">
    <property type="entry name" value="TRANSCRIPTIONAL REGULATORY PROTEIN"/>
    <property type="match status" value="1"/>
</dbReference>
<dbReference type="Proteomes" id="UP000031938">
    <property type="component" value="Unassembled WGS sequence"/>
</dbReference>
<dbReference type="SMART" id="SM00091">
    <property type="entry name" value="PAS"/>
    <property type="match status" value="2"/>
</dbReference>
<evidence type="ECO:0000256" key="5">
    <source>
        <dbReference type="SAM" id="Coils"/>
    </source>
</evidence>
<dbReference type="SUPFAM" id="SSF55785">
    <property type="entry name" value="PYP-like sensor domain (PAS domain)"/>
    <property type="match status" value="2"/>
</dbReference>
<dbReference type="RefSeq" id="WP_052474899.1">
    <property type="nucleotide sequence ID" value="NZ_JXRP01000019.1"/>
</dbReference>
<keyword evidence="3" id="KW-0067">ATP-binding</keyword>
<evidence type="ECO:0000259" key="7">
    <source>
        <dbReference type="PROSITE" id="PS50112"/>
    </source>
</evidence>
<dbReference type="InterPro" id="IPR058031">
    <property type="entry name" value="AAA_lid_NorR"/>
</dbReference>
<feature type="domain" description="Sigma-54 factor interaction" evidence="6">
    <location>
        <begin position="253"/>
        <end position="482"/>
    </location>
</feature>
<dbReference type="InterPro" id="IPR035965">
    <property type="entry name" value="PAS-like_dom_sf"/>
</dbReference>
<dbReference type="EMBL" id="JXRP01000019">
    <property type="protein sequence ID" value="KIL44608.1"/>
    <property type="molecule type" value="Genomic_DNA"/>
</dbReference>
<dbReference type="FunFam" id="3.40.50.300:FF:000006">
    <property type="entry name" value="DNA-binding transcriptional regulator NtrC"/>
    <property type="match status" value="1"/>
</dbReference>
<evidence type="ECO:0000256" key="1">
    <source>
        <dbReference type="ARBA" id="ARBA00022741"/>
    </source>
</evidence>
<gene>
    <name evidence="9" type="ORF">KP78_35720</name>
</gene>
<evidence type="ECO:0000256" key="4">
    <source>
        <dbReference type="ARBA" id="ARBA00029500"/>
    </source>
</evidence>
<dbReference type="GO" id="GO:0005524">
    <property type="term" value="F:ATP binding"/>
    <property type="evidence" value="ECO:0007669"/>
    <property type="project" value="UniProtKB-KW"/>
</dbReference>
<evidence type="ECO:0000259" key="8">
    <source>
        <dbReference type="PROSITE" id="PS50113"/>
    </source>
</evidence>
<evidence type="ECO:0000256" key="3">
    <source>
        <dbReference type="ARBA" id="ARBA00022840"/>
    </source>
</evidence>
<feature type="domain" description="PAS" evidence="7">
    <location>
        <begin position="112"/>
        <end position="160"/>
    </location>
</feature>
<dbReference type="SMART" id="SM00382">
    <property type="entry name" value="AAA"/>
    <property type="match status" value="1"/>
</dbReference>
<dbReference type="PROSITE" id="PS50045">
    <property type="entry name" value="SIGMA54_INTERACT_4"/>
    <property type="match status" value="1"/>
</dbReference>
<keyword evidence="10" id="KW-1185">Reference proteome</keyword>
<dbReference type="Pfam" id="PF00158">
    <property type="entry name" value="Sigma54_activat"/>
    <property type="match status" value="1"/>
</dbReference>
<dbReference type="PROSITE" id="PS50113">
    <property type="entry name" value="PAC"/>
    <property type="match status" value="1"/>
</dbReference>
<dbReference type="GO" id="GO:0003677">
    <property type="term" value="F:DNA binding"/>
    <property type="evidence" value="ECO:0007669"/>
    <property type="project" value="UniProtKB-KW"/>
</dbReference>
<name>A0A0C2VKV1_9BACL</name>
<dbReference type="Gene3D" id="1.10.10.60">
    <property type="entry name" value="Homeodomain-like"/>
    <property type="match status" value="1"/>
</dbReference>
<dbReference type="PANTHER" id="PTHR32071:SF57">
    <property type="entry name" value="C4-DICARBOXYLATE TRANSPORT TRANSCRIPTIONAL REGULATORY PROTEIN DCTD"/>
    <property type="match status" value="1"/>
</dbReference>
<evidence type="ECO:0000313" key="9">
    <source>
        <dbReference type="EMBL" id="KIL44608.1"/>
    </source>
</evidence>
<sequence length="561" mass="64161">MIEKNIYEQSLSFGILLVNYKGRILYTNDYFEKMLNLSAKQIKEKMIQHIIPKSNIIKVIKEGNADITTYGNSQYANLIEFPIKLSKLGIIIKFPNDFLQSFIVKSPAMSNLKKEIESIMNLTGELVTITESDGLILRVSSNCERIMGLKEHEFVGKSAFQLEKKGVINFSSTRKVIDTKQPIRLEQVTQSGRKLLVDGHPIFNEDGTLSKVVNISKDVTEVDDLKNKLEEVKNTLRYYQQELNKVQKKAKDIVVKSKAMEKVYDLVNRVADFDATIFIQGETGVGKEVLARTIHQLSSRKNAPFIKVNCGAIPESLMESEFFGYSKGTFTGGSKEGKKGLVVAANKGMLFLDEIGELPLNLQAKLLQVLQEKEFTPLGNTTPVKVDVRFITATNRDLEEMVREGTFREDLYYRLFVIPITIPPLAERKQDIPFLVEHFVDFYNEKYKTAKSIDKDVVQLFMDHEWKGNVRELQNTIERLILTVPNEQIQIKHLPEKMIRNTEAPTTLNLKDAMNHFEKKIILQTLKESKTMKEVSEKLGVDLSTISRKIKKYEIDFAKMQ</sequence>
<dbReference type="GO" id="GO:0006355">
    <property type="term" value="P:regulation of DNA-templated transcription"/>
    <property type="evidence" value="ECO:0007669"/>
    <property type="project" value="InterPro"/>
</dbReference>
<dbReference type="AlphaFoldDB" id="A0A0C2VKV1"/>
<evidence type="ECO:0000256" key="2">
    <source>
        <dbReference type="ARBA" id="ARBA00022797"/>
    </source>
</evidence>
<dbReference type="PROSITE" id="PS50112">
    <property type="entry name" value="PAS"/>
    <property type="match status" value="1"/>
</dbReference>
<comment type="caution">
    <text evidence="9">The sequence shown here is derived from an EMBL/GenBank/DDBJ whole genome shotgun (WGS) entry which is preliminary data.</text>
</comment>
<dbReference type="InterPro" id="IPR030828">
    <property type="entry name" value="HTH_TyrR"/>
</dbReference>
<dbReference type="PROSITE" id="PS00676">
    <property type="entry name" value="SIGMA54_INTERACT_2"/>
    <property type="match status" value="1"/>
</dbReference>
<dbReference type="Gene3D" id="1.10.8.60">
    <property type="match status" value="1"/>
</dbReference>
<feature type="domain" description="PAC" evidence="8">
    <location>
        <begin position="179"/>
        <end position="231"/>
    </location>
</feature>
<dbReference type="InterPro" id="IPR002078">
    <property type="entry name" value="Sigma_54_int"/>
</dbReference>
<evidence type="ECO:0000313" key="10">
    <source>
        <dbReference type="Proteomes" id="UP000031938"/>
    </source>
</evidence>
<dbReference type="CDD" id="cd00130">
    <property type="entry name" value="PAS"/>
    <property type="match status" value="2"/>
</dbReference>
<feature type="coiled-coil region" evidence="5">
    <location>
        <begin position="215"/>
        <end position="249"/>
    </location>
</feature>
<dbReference type="InterPro" id="IPR025662">
    <property type="entry name" value="Sigma_54_int_dom_ATP-bd_1"/>
</dbReference>
<organism evidence="9 10">
    <name type="scientific">Jeotgalibacillus soli</name>
    <dbReference type="NCBI Taxonomy" id="889306"/>
    <lineage>
        <taxon>Bacteria</taxon>
        <taxon>Bacillati</taxon>
        <taxon>Bacillota</taxon>
        <taxon>Bacilli</taxon>
        <taxon>Bacillales</taxon>
        <taxon>Caryophanaceae</taxon>
        <taxon>Jeotgalibacillus</taxon>
    </lineage>
</organism>
<dbReference type="InterPro" id="IPR009057">
    <property type="entry name" value="Homeodomain-like_sf"/>
</dbReference>
<dbReference type="Pfam" id="PF18024">
    <property type="entry name" value="HTH_50"/>
    <property type="match status" value="1"/>
</dbReference>
<keyword evidence="2" id="KW-0058">Aromatic hydrocarbons catabolism</keyword>
<dbReference type="InterPro" id="IPR027417">
    <property type="entry name" value="P-loop_NTPase"/>
</dbReference>
<keyword evidence="1" id="KW-0547">Nucleotide-binding</keyword>
<evidence type="ECO:0000259" key="6">
    <source>
        <dbReference type="PROSITE" id="PS50045"/>
    </source>
</evidence>
<keyword evidence="5" id="KW-0175">Coiled coil</keyword>
<dbReference type="CDD" id="cd00009">
    <property type="entry name" value="AAA"/>
    <property type="match status" value="1"/>
</dbReference>
<dbReference type="SUPFAM" id="SSF52540">
    <property type="entry name" value="P-loop containing nucleoside triphosphate hydrolases"/>
    <property type="match status" value="1"/>
</dbReference>
<dbReference type="SUPFAM" id="SSF46689">
    <property type="entry name" value="Homeodomain-like"/>
    <property type="match status" value="1"/>
</dbReference>
<protein>
    <recommendedName>
        <fullName evidence="4">HTH-type transcriptional regulatory protein TyrR</fullName>
    </recommendedName>
</protein>
<dbReference type="OrthoDB" id="9771372at2"/>
<dbReference type="Gene3D" id="3.30.450.20">
    <property type="entry name" value="PAS domain"/>
    <property type="match status" value="2"/>
</dbReference>
<dbReference type="Pfam" id="PF13426">
    <property type="entry name" value="PAS_9"/>
    <property type="match status" value="2"/>
</dbReference>
<dbReference type="InterPro" id="IPR000700">
    <property type="entry name" value="PAS-assoc_C"/>
</dbReference>
<accession>A0A0C2VKV1</accession>
<dbReference type="InterPro" id="IPR003593">
    <property type="entry name" value="AAA+_ATPase"/>
</dbReference>
<proteinExistence type="predicted"/>